<dbReference type="PANTHER" id="PTHR48438">
    <property type="entry name" value="ALPHA-(1,3)-FUCOSYLTRANSFERASE C-RELATED"/>
    <property type="match status" value="1"/>
</dbReference>
<dbReference type="FunFam" id="3.40.50.11660:FF:000004">
    <property type="entry name" value="Glycoprotein 3-alpha-L-fucosyltransferase A"/>
    <property type="match status" value="1"/>
</dbReference>
<dbReference type="PANTHER" id="PTHR48438:SF1">
    <property type="entry name" value="ALPHA-(1,3)-FUCOSYLTRANSFERASE C-RELATED"/>
    <property type="match status" value="1"/>
</dbReference>
<organism evidence="15 16">
    <name type="scientific">Cinara cedri</name>
    <dbReference type="NCBI Taxonomy" id="506608"/>
    <lineage>
        <taxon>Eukaryota</taxon>
        <taxon>Metazoa</taxon>
        <taxon>Ecdysozoa</taxon>
        <taxon>Arthropoda</taxon>
        <taxon>Hexapoda</taxon>
        <taxon>Insecta</taxon>
        <taxon>Pterygota</taxon>
        <taxon>Neoptera</taxon>
        <taxon>Paraneoptera</taxon>
        <taxon>Hemiptera</taxon>
        <taxon>Sternorrhyncha</taxon>
        <taxon>Aphidomorpha</taxon>
        <taxon>Aphidoidea</taxon>
        <taxon>Aphididae</taxon>
        <taxon>Lachninae</taxon>
        <taxon>Cinara</taxon>
    </lineage>
</organism>
<reference evidence="15 16" key="1">
    <citation type="submission" date="2019-08" db="EMBL/GenBank/DDBJ databases">
        <authorList>
            <person name="Alioto T."/>
            <person name="Alioto T."/>
            <person name="Gomez Garrido J."/>
        </authorList>
    </citation>
    <scope>NUCLEOTIDE SEQUENCE [LARGE SCALE GENOMIC DNA]</scope>
</reference>
<dbReference type="InterPro" id="IPR055270">
    <property type="entry name" value="Glyco_tran_10_C"/>
</dbReference>
<keyword evidence="4 12" id="KW-0328">Glycosyltransferase</keyword>
<name>A0A5E4MM52_9HEMI</name>
<keyword evidence="7" id="KW-0735">Signal-anchor</keyword>
<keyword evidence="6 12" id="KW-0812">Transmembrane</keyword>
<evidence type="ECO:0000313" key="16">
    <source>
        <dbReference type="Proteomes" id="UP000325440"/>
    </source>
</evidence>
<evidence type="ECO:0000256" key="2">
    <source>
        <dbReference type="ARBA" id="ARBA00004922"/>
    </source>
</evidence>
<keyword evidence="11" id="KW-0325">Glycoprotein</keyword>
<keyword evidence="5 12" id="KW-0808">Transferase</keyword>
<dbReference type="Pfam" id="PF00852">
    <property type="entry name" value="Glyco_transf_10"/>
    <property type="match status" value="1"/>
</dbReference>
<protein>
    <recommendedName>
        <fullName evidence="12">Fucosyltransferase</fullName>
        <ecNumber evidence="12">2.4.1.-</ecNumber>
    </recommendedName>
</protein>
<dbReference type="Proteomes" id="UP000325440">
    <property type="component" value="Unassembled WGS sequence"/>
</dbReference>
<dbReference type="InterPro" id="IPR031481">
    <property type="entry name" value="Glyco_tran_10_N"/>
</dbReference>
<dbReference type="AlphaFoldDB" id="A0A5E4MM52"/>
<keyword evidence="10" id="KW-0472">Membrane</keyword>
<comment type="similarity">
    <text evidence="3 12">Belongs to the glycosyltransferase 10 family.</text>
</comment>
<evidence type="ECO:0000256" key="11">
    <source>
        <dbReference type="ARBA" id="ARBA00023180"/>
    </source>
</evidence>
<feature type="domain" description="Fucosyltransferase C-terminal" evidence="13">
    <location>
        <begin position="171"/>
        <end position="347"/>
    </location>
</feature>
<gene>
    <name evidence="15" type="ORF">CINCED_3A003004</name>
</gene>
<keyword evidence="16" id="KW-1185">Reference proteome</keyword>
<dbReference type="UniPathway" id="UPA00378"/>
<comment type="subcellular location">
    <subcellularLocation>
        <location evidence="1 12">Golgi apparatus</location>
        <location evidence="1 12">Golgi stack membrane</location>
        <topology evidence="1 12">Single-pass type II membrane protein</topology>
    </subcellularLocation>
</comment>
<evidence type="ECO:0000256" key="1">
    <source>
        <dbReference type="ARBA" id="ARBA00004447"/>
    </source>
</evidence>
<accession>A0A5E4MM52</accession>
<proteinExistence type="inferred from homology"/>
<dbReference type="Pfam" id="PF17039">
    <property type="entry name" value="Glyco_tran_10_N"/>
    <property type="match status" value="1"/>
</dbReference>
<evidence type="ECO:0000259" key="14">
    <source>
        <dbReference type="Pfam" id="PF17039"/>
    </source>
</evidence>
<evidence type="ECO:0000256" key="8">
    <source>
        <dbReference type="ARBA" id="ARBA00022989"/>
    </source>
</evidence>
<dbReference type="OrthoDB" id="427096at2759"/>
<evidence type="ECO:0000256" key="9">
    <source>
        <dbReference type="ARBA" id="ARBA00023034"/>
    </source>
</evidence>
<evidence type="ECO:0000256" key="3">
    <source>
        <dbReference type="ARBA" id="ARBA00008919"/>
    </source>
</evidence>
<dbReference type="GO" id="GO:0008417">
    <property type="term" value="F:fucosyltransferase activity"/>
    <property type="evidence" value="ECO:0007669"/>
    <property type="project" value="InterPro"/>
</dbReference>
<evidence type="ECO:0000256" key="6">
    <source>
        <dbReference type="ARBA" id="ARBA00022692"/>
    </source>
</evidence>
<feature type="domain" description="Fucosyltransferase N-terminal" evidence="14">
    <location>
        <begin position="50"/>
        <end position="151"/>
    </location>
</feature>
<dbReference type="EMBL" id="CABPRJ010000520">
    <property type="protein sequence ID" value="VVC30490.1"/>
    <property type="molecule type" value="Genomic_DNA"/>
</dbReference>
<dbReference type="Gene3D" id="3.40.50.11660">
    <property type="entry name" value="Glycosyl transferase family 10, C-terminal domain"/>
    <property type="match status" value="1"/>
</dbReference>
<evidence type="ECO:0000256" key="5">
    <source>
        <dbReference type="ARBA" id="ARBA00022679"/>
    </source>
</evidence>
<dbReference type="EC" id="2.4.1.-" evidence="12"/>
<evidence type="ECO:0000256" key="10">
    <source>
        <dbReference type="ARBA" id="ARBA00023136"/>
    </source>
</evidence>
<evidence type="ECO:0000256" key="7">
    <source>
        <dbReference type="ARBA" id="ARBA00022968"/>
    </source>
</evidence>
<evidence type="ECO:0000259" key="13">
    <source>
        <dbReference type="Pfam" id="PF00852"/>
    </source>
</evidence>
<evidence type="ECO:0000256" key="4">
    <source>
        <dbReference type="ARBA" id="ARBA00022676"/>
    </source>
</evidence>
<dbReference type="InterPro" id="IPR038577">
    <property type="entry name" value="GT10-like_C_sf"/>
</dbReference>
<keyword evidence="9 12" id="KW-0333">Golgi apparatus</keyword>
<evidence type="ECO:0000313" key="15">
    <source>
        <dbReference type="EMBL" id="VVC30490.1"/>
    </source>
</evidence>
<evidence type="ECO:0000256" key="12">
    <source>
        <dbReference type="RuleBase" id="RU003832"/>
    </source>
</evidence>
<keyword evidence="8" id="KW-1133">Transmembrane helix</keyword>
<sequence length="356" mass="41635">MYLLVTDTNNALFFESKRLVWLEQLPIGDRIKNQLDYIPKGYNYEKTPVKTILIYTGMGASWERPLLGQGLFFGCPVSQCMLTINNSLAPQVDAVLFRHVYVPPSYKRPRNQIWIIEHTEPPFLTVPINDNGVFNWTANYRWDSDIPRPYGYFKKYEPEQPVPSIVKNYAEGKTKLVAWFVSNCQPFNKRNEYAAELSKHITVDIYGRCGTLTCSINDTRKCLNMLNKNYKFYLAFENSNCKYYITEKLFTTSLGRNLLPIVMGASRMEYELVAPNHSFIHVDDFKSAEDLAMYLHKLDKNDELYNEYFKWKDTGTIVIYNKLYCRICAMLHDKDHPPKHYTNLSKWWSGPDVCHP</sequence>
<comment type="pathway">
    <text evidence="2">Protein modification; protein glycosylation.</text>
</comment>
<dbReference type="GO" id="GO:0032580">
    <property type="term" value="C:Golgi cisterna membrane"/>
    <property type="evidence" value="ECO:0007669"/>
    <property type="project" value="UniProtKB-SubCell"/>
</dbReference>
<dbReference type="InterPro" id="IPR001503">
    <property type="entry name" value="Glyco_trans_10"/>
</dbReference>
<dbReference type="SUPFAM" id="SSF53756">
    <property type="entry name" value="UDP-Glycosyltransferase/glycogen phosphorylase"/>
    <property type="match status" value="1"/>
</dbReference>